<dbReference type="InterPro" id="IPR008920">
    <property type="entry name" value="TF_FadR/GntR_C"/>
</dbReference>
<dbReference type="CDD" id="cd07377">
    <property type="entry name" value="WHTH_GntR"/>
    <property type="match status" value="1"/>
</dbReference>
<dbReference type="InterPro" id="IPR011711">
    <property type="entry name" value="GntR_C"/>
</dbReference>
<dbReference type="PROSITE" id="PS50949">
    <property type="entry name" value="HTH_GNTR"/>
    <property type="match status" value="1"/>
</dbReference>
<accession>A0A942STM4</accession>
<dbReference type="SMART" id="SM00895">
    <property type="entry name" value="FCD"/>
    <property type="match status" value="1"/>
</dbReference>
<dbReference type="AlphaFoldDB" id="A0A942STM4"/>
<dbReference type="Pfam" id="PF00392">
    <property type="entry name" value="GntR"/>
    <property type="match status" value="1"/>
</dbReference>
<gene>
    <name evidence="6" type="ORF">KHB02_004215</name>
    <name evidence="5" type="ORF">KHB02_00685</name>
</gene>
<reference evidence="5" key="1">
    <citation type="submission" date="2021-05" db="EMBL/GenBank/DDBJ databases">
        <title>Novel Bacillus species.</title>
        <authorList>
            <person name="Liu G."/>
        </authorList>
    </citation>
    <scope>NUCLEOTIDE SEQUENCE</scope>
    <source>
        <strain evidence="5 7">FJAT-50051</strain>
    </source>
</reference>
<dbReference type="InterPro" id="IPR036388">
    <property type="entry name" value="WH-like_DNA-bd_sf"/>
</dbReference>
<evidence type="ECO:0000256" key="1">
    <source>
        <dbReference type="ARBA" id="ARBA00023015"/>
    </source>
</evidence>
<dbReference type="InterPro" id="IPR036390">
    <property type="entry name" value="WH_DNA-bd_sf"/>
</dbReference>
<organism evidence="5">
    <name type="scientific">Neobacillus citreus</name>
    <dbReference type="NCBI Taxonomy" id="2833578"/>
    <lineage>
        <taxon>Bacteria</taxon>
        <taxon>Bacillati</taxon>
        <taxon>Bacillota</taxon>
        <taxon>Bacilli</taxon>
        <taxon>Bacillales</taxon>
        <taxon>Bacillaceae</taxon>
        <taxon>Neobacillus</taxon>
    </lineage>
</organism>
<dbReference type="Proteomes" id="UP000677265">
    <property type="component" value="Unassembled WGS sequence"/>
</dbReference>
<evidence type="ECO:0000259" key="4">
    <source>
        <dbReference type="PROSITE" id="PS50949"/>
    </source>
</evidence>
<evidence type="ECO:0000256" key="2">
    <source>
        <dbReference type="ARBA" id="ARBA00023125"/>
    </source>
</evidence>
<dbReference type="SMART" id="SM00345">
    <property type="entry name" value="HTH_GNTR"/>
    <property type="match status" value="1"/>
</dbReference>
<dbReference type="Pfam" id="PF07729">
    <property type="entry name" value="FCD"/>
    <property type="match status" value="1"/>
</dbReference>
<dbReference type="EMBL" id="JAGYPE020000004">
    <property type="protein sequence ID" value="MCH6264728.1"/>
    <property type="molecule type" value="Genomic_DNA"/>
</dbReference>
<dbReference type="InterPro" id="IPR000524">
    <property type="entry name" value="Tscrpt_reg_HTH_GntR"/>
</dbReference>
<dbReference type="SUPFAM" id="SSF46785">
    <property type="entry name" value="Winged helix' DNA-binding domain"/>
    <property type="match status" value="1"/>
</dbReference>
<dbReference type="Gene3D" id="1.10.10.10">
    <property type="entry name" value="Winged helix-like DNA-binding domain superfamily/Winged helix DNA-binding domain"/>
    <property type="match status" value="1"/>
</dbReference>
<feature type="domain" description="HTH gntR-type" evidence="4">
    <location>
        <begin position="10"/>
        <end position="77"/>
    </location>
</feature>
<protein>
    <submittedName>
        <fullName evidence="5">GntR family transcriptional regulator</fullName>
    </submittedName>
</protein>
<evidence type="ECO:0000313" key="6">
    <source>
        <dbReference type="EMBL" id="MCH6264728.1"/>
    </source>
</evidence>
<name>A0A942STM4_9BACI</name>
<evidence type="ECO:0000256" key="3">
    <source>
        <dbReference type="ARBA" id="ARBA00023163"/>
    </source>
</evidence>
<dbReference type="GO" id="GO:0003677">
    <property type="term" value="F:DNA binding"/>
    <property type="evidence" value="ECO:0007669"/>
    <property type="project" value="UniProtKB-KW"/>
</dbReference>
<dbReference type="SUPFAM" id="SSF48008">
    <property type="entry name" value="GntR ligand-binding domain-like"/>
    <property type="match status" value="1"/>
</dbReference>
<keyword evidence="7" id="KW-1185">Reference proteome</keyword>
<proteinExistence type="predicted"/>
<keyword evidence="3" id="KW-0804">Transcription</keyword>
<dbReference type="GO" id="GO:0003700">
    <property type="term" value="F:DNA-binding transcription factor activity"/>
    <property type="evidence" value="ECO:0007669"/>
    <property type="project" value="InterPro"/>
</dbReference>
<dbReference type="Gene3D" id="1.20.120.530">
    <property type="entry name" value="GntR ligand-binding domain-like"/>
    <property type="match status" value="1"/>
</dbReference>
<comment type="caution">
    <text evidence="5">The sequence shown here is derived from an EMBL/GenBank/DDBJ whole genome shotgun (WGS) entry which is preliminary data.</text>
</comment>
<dbReference type="EMBL" id="JAGYPE010000001">
    <property type="protein sequence ID" value="MBS4179892.1"/>
    <property type="molecule type" value="Genomic_DNA"/>
</dbReference>
<dbReference type="PANTHER" id="PTHR43537:SF47">
    <property type="entry name" value="REGULATORY PROTEIN GNTR HTH"/>
    <property type="match status" value="1"/>
</dbReference>
<dbReference type="PANTHER" id="PTHR43537">
    <property type="entry name" value="TRANSCRIPTIONAL REGULATOR, GNTR FAMILY"/>
    <property type="match status" value="1"/>
</dbReference>
<keyword evidence="2" id="KW-0238">DNA-binding</keyword>
<dbReference type="RefSeq" id="WP_213139938.1">
    <property type="nucleotide sequence ID" value="NZ_JAGYPE020000004.1"/>
</dbReference>
<sequence length="226" mass="26841">MDSFSIEKPVRYYDQVYNTLREMIVQGDLKPGDSIYEARIARDLNISRSPVREAVRALEKEGLLAIDEKSRITVYKPTLKDIVDIYECRMVLESLAARLTTRLATAQELQNIEKTVIDSKQYLDAEGERNRQALIAENGRFHELIIKYSQNRRLKKQLRDLHSLSHYFRTLNFQGENREWIVYNEHQDILVQMKRRDEDKAAFMMNKHLETDLEHLKEIFSRYTKE</sequence>
<evidence type="ECO:0000313" key="5">
    <source>
        <dbReference type="EMBL" id="MBS4179892.1"/>
    </source>
</evidence>
<evidence type="ECO:0000313" key="7">
    <source>
        <dbReference type="Proteomes" id="UP000677265"/>
    </source>
</evidence>
<keyword evidence="1" id="KW-0805">Transcription regulation</keyword>